<accession>A0ABQ4NPJ8</accession>
<gene>
    <name evidence="1" type="ORF">JANAI62_29260</name>
</gene>
<reference evidence="1 2" key="1">
    <citation type="submission" date="2021-05" db="EMBL/GenBank/DDBJ databases">
        <title>Bacteria Genome sequencing.</title>
        <authorList>
            <person name="Takabe Y."/>
            <person name="Nakajima Y."/>
            <person name="Suzuki S."/>
            <person name="Shiozaki T."/>
        </authorList>
    </citation>
    <scope>NUCLEOTIDE SEQUENCE [LARGE SCALE GENOMIC DNA]</scope>
    <source>
        <strain evidence="1 2">AI_62</strain>
    </source>
</reference>
<dbReference type="RefSeq" id="WP_220749795.1">
    <property type="nucleotide sequence ID" value="NZ_BPFH01000005.1"/>
</dbReference>
<protein>
    <recommendedName>
        <fullName evidence="3">Tellurite resistance protein TerB</fullName>
    </recommendedName>
</protein>
<evidence type="ECO:0000313" key="2">
    <source>
        <dbReference type="Proteomes" id="UP000786693"/>
    </source>
</evidence>
<proteinExistence type="predicted"/>
<evidence type="ECO:0008006" key="3">
    <source>
        <dbReference type="Google" id="ProtNLM"/>
    </source>
</evidence>
<name>A0ABQ4NPJ8_9RHOB</name>
<evidence type="ECO:0000313" key="1">
    <source>
        <dbReference type="EMBL" id="GIT96303.1"/>
    </source>
</evidence>
<keyword evidence="2" id="KW-1185">Reference proteome</keyword>
<organism evidence="1 2">
    <name type="scientific">Jannaschia pagri</name>
    <dbReference type="NCBI Taxonomy" id="2829797"/>
    <lineage>
        <taxon>Bacteria</taxon>
        <taxon>Pseudomonadati</taxon>
        <taxon>Pseudomonadota</taxon>
        <taxon>Alphaproteobacteria</taxon>
        <taxon>Rhodobacterales</taxon>
        <taxon>Roseobacteraceae</taxon>
        <taxon>Jannaschia</taxon>
    </lineage>
</organism>
<dbReference type="Proteomes" id="UP000786693">
    <property type="component" value="Unassembled WGS sequence"/>
</dbReference>
<comment type="caution">
    <text evidence="1">The sequence shown here is derived from an EMBL/GenBank/DDBJ whole genome shotgun (WGS) entry which is preliminary data.</text>
</comment>
<dbReference type="EMBL" id="BPFH01000005">
    <property type="protein sequence ID" value="GIT96303.1"/>
    <property type="molecule type" value="Genomic_DNA"/>
</dbReference>
<sequence>MPYFADLRATARHGDRYRRAKAILIPAVIASAVHGRTDLDAVETVARAASDIPGLTGFDFATLRGAVGALTEELDADGGDTLLEMAEARLTGHAGVSAVLLATEVALARGTPQEETDRVLDPLTRRLGIDGRRLHAIRLMAAQRLQRKETLH</sequence>